<proteinExistence type="predicted"/>
<dbReference type="EMBL" id="RCHU02000004">
    <property type="protein sequence ID" value="KAL3596092.1"/>
    <property type="molecule type" value="Genomic_DNA"/>
</dbReference>
<comment type="caution">
    <text evidence="1">The sequence shown here is derived from an EMBL/GenBank/DDBJ whole genome shotgun (WGS) entry which is preliminary data.</text>
</comment>
<name>A0ACC4CEM6_POPAL</name>
<evidence type="ECO:0000313" key="2">
    <source>
        <dbReference type="Proteomes" id="UP000309997"/>
    </source>
</evidence>
<accession>A0ACC4CEM6</accession>
<dbReference type="Proteomes" id="UP000309997">
    <property type="component" value="Unassembled WGS sequence"/>
</dbReference>
<keyword evidence="2" id="KW-1185">Reference proteome</keyword>
<sequence length="1221" mass="135977">MGSVARITKPYRAAMKKDWESLKRYYEKHPEAAGFPLTVTKDTVLHIAVHSNDKKLLKHLLDNAPPFSYKVTDVYGNNAVHEAAATGNVEMAKILLNFDRDLHCRTTNDGQQNEDCSDDLLQIMNNRGETALFRAAAFGRTKMVRFLCSKIMNKGVHRRRHDSTSILHIAVLGKYFETASQLAAWDAYLPVAMDENGMSCLQLLASMPSAFKSGYPMGKLQRLLYFCLPDIGGDDDKELGDSDDDKELDDSDDVKESGKLHSSQGQDLESGHGRILSHQSNNAGSAISKMYHGVLRCMAKGFPAIKKLWGIKKKQKGVLELVQTLAETDLTWWNVNHGRSGYEILSHDKVDEAEREEEYQFPSEPPEKIKTTSPKETPLIAATRHGIVEIIKVILDVYPQAIEHINEEDESIFHVAARCHRKEILDLLLSYALMPRLGRRIKLNGDSILHQAAYLGETHHRDRPGDALRMQSDIQWFKRVKKIVPPYFVNHRNEKGQTAQELFTTEHERLVKDGSEWLMRTTQACTLIAVLIATVAFTSAYTVPGGSNSKTGHPLLIDTTPFHVFTISDTISLCFALTSVVVFLSIMTSNMNEQDFKTSLPLKLVLGLTTLFFAVTAMMVAFAATLVLMIRQRLHWAAIPIYTVACCPVTIFLVLQFPLYLNIAWFTVKDLAYMIAKKYPGLVAAEDGKGKIALQLLSSNPSAFKSGSSYGFLKSFINYCVPDDDAERKDSSGDEDRYKCMLVVDQEDEDGDKARDSNLPQMLKVFVDFFFMIIQKISSVLRKMNQSLWSLFRIGWPMMENIRKEKRKHESALRLAKLLIADDTSWEHISTEEDIGKISFVNPAAKEEGGGGGGGGGGEAGSAPTPPSLAQAPGKSKANNLDGEAETSLLLATSNGIVEIVKEILDVYPQAVEHVSRKGQNIMHVAIKNRQKEIFNMVKKMEIPMTRLRRRIDKNGYTLLHHVAVMQYYSGGTLPGPALQLQEELHWFDRVRKIIPPHYEMHRSRTKDESTAQEFFEKTHAKLLKEAQEWLKRTSESCSTVAVLIATVAFAAAYTVPGGSNQDTVDSAGDGGKRHHRKHQAASSFEIYGKMQAVLNEMDSIDGGLHISVPLCGYDDGSIWINNHFDDIQQGKLGQRGSSSHFLNQESTKKLTAEGSFVGANSELRNLAKEWLKTTAEGCSVVAVLIATVAFAAAYKAPGGSNQSTGVPVLLNKPLFVWFSL</sequence>
<evidence type="ECO:0000313" key="1">
    <source>
        <dbReference type="EMBL" id="KAL3596092.1"/>
    </source>
</evidence>
<gene>
    <name evidence="1" type="ORF">D5086_007729</name>
</gene>
<organism evidence="1 2">
    <name type="scientific">Populus alba</name>
    <name type="common">White poplar</name>
    <dbReference type="NCBI Taxonomy" id="43335"/>
    <lineage>
        <taxon>Eukaryota</taxon>
        <taxon>Viridiplantae</taxon>
        <taxon>Streptophyta</taxon>
        <taxon>Embryophyta</taxon>
        <taxon>Tracheophyta</taxon>
        <taxon>Spermatophyta</taxon>
        <taxon>Magnoliopsida</taxon>
        <taxon>eudicotyledons</taxon>
        <taxon>Gunneridae</taxon>
        <taxon>Pentapetalae</taxon>
        <taxon>rosids</taxon>
        <taxon>fabids</taxon>
        <taxon>Malpighiales</taxon>
        <taxon>Salicaceae</taxon>
        <taxon>Saliceae</taxon>
        <taxon>Populus</taxon>
    </lineage>
</organism>
<reference evidence="1 2" key="1">
    <citation type="journal article" date="2024" name="Plant Biotechnol. J.">
        <title>Genome and CRISPR/Cas9 system of a widespread forest tree (Populus alba) in the world.</title>
        <authorList>
            <person name="Liu Y.J."/>
            <person name="Jiang P.F."/>
            <person name="Han X.M."/>
            <person name="Li X.Y."/>
            <person name="Wang H.M."/>
            <person name="Wang Y.J."/>
            <person name="Wang X.X."/>
            <person name="Zeng Q.Y."/>
        </authorList>
    </citation>
    <scope>NUCLEOTIDE SEQUENCE [LARGE SCALE GENOMIC DNA]</scope>
    <source>
        <strain evidence="2">cv. PAL-ZL1</strain>
    </source>
</reference>
<protein>
    <submittedName>
        <fullName evidence="1">Uncharacterized protein</fullName>
    </submittedName>
</protein>